<name>A0A1Y2IR84_TRAC3</name>
<dbReference type="STRING" id="1353009.A0A1Y2IR84"/>
<evidence type="ECO:0000313" key="2">
    <source>
        <dbReference type="Proteomes" id="UP000193067"/>
    </source>
</evidence>
<reference evidence="1 2" key="1">
    <citation type="journal article" date="2015" name="Biotechnol. Biofuels">
        <title>Enhanced degradation of softwood versus hardwood by the white-rot fungus Pycnoporus coccineus.</title>
        <authorList>
            <person name="Couturier M."/>
            <person name="Navarro D."/>
            <person name="Chevret D."/>
            <person name="Henrissat B."/>
            <person name="Piumi F."/>
            <person name="Ruiz-Duenas F.J."/>
            <person name="Martinez A.T."/>
            <person name="Grigoriev I.V."/>
            <person name="Riley R."/>
            <person name="Lipzen A."/>
            <person name="Berrin J.G."/>
            <person name="Master E.R."/>
            <person name="Rosso M.N."/>
        </authorList>
    </citation>
    <scope>NUCLEOTIDE SEQUENCE [LARGE SCALE GENOMIC DNA]</scope>
    <source>
        <strain evidence="1 2">BRFM310</strain>
    </source>
</reference>
<protein>
    <recommendedName>
        <fullName evidence="3">Reverse transcriptase domain-containing protein</fullName>
    </recommendedName>
</protein>
<dbReference type="AlphaFoldDB" id="A0A1Y2IR84"/>
<organism evidence="1 2">
    <name type="scientific">Trametes coccinea (strain BRFM310)</name>
    <name type="common">Pycnoporus coccineus</name>
    <dbReference type="NCBI Taxonomy" id="1353009"/>
    <lineage>
        <taxon>Eukaryota</taxon>
        <taxon>Fungi</taxon>
        <taxon>Dikarya</taxon>
        <taxon>Basidiomycota</taxon>
        <taxon>Agaricomycotina</taxon>
        <taxon>Agaricomycetes</taxon>
        <taxon>Polyporales</taxon>
        <taxon>Polyporaceae</taxon>
        <taxon>Trametes</taxon>
    </lineage>
</organism>
<dbReference type="OrthoDB" id="2205812at2759"/>
<proteinExistence type="predicted"/>
<dbReference type="Proteomes" id="UP000193067">
    <property type="component" value="Unassembled WGS sequence"/>
</dbReference>
<accession>A0A1Y2IR84</accession>
<evidence type="ECO:0000313" key="1">
    <source>
        <dbReference type="EMBL" id="OSD03193.1"/>
    </source>
</evidence>
<sequence length="226" mass="25462">MIRKSNIQGINIPNSAEALKATLFADDTTVYLSSQDDYNDLQEVLNTWCGAAKARFNIKKTEIIPIGTVEFRQSVVDAYSGQGSWNNYPRNVHVAADGEAVRILGAWLGNDLANEDIWLPKLEKIRSTLDKWTRSRPTLEGKRHVVQMIVGGMSQFLTDVQRMPKAIMDRMNALIRRYLWNDKHTPPVRTEYMLLPADRGGFGILDLEARNDAIDQVCSCGTRAAH</sequence>
<dbReference type="EMBL" id="KZ084101">
    <property type="protein sequence ID" value="OSD03193.1"/>
    <property type="molecule type" value="Genomic_DNA"/>
</dbReference>
<gene>
    <name evidence="1" type="ORF">PYCCODRAFT_1444584</name>
</gene>
<evidence type="ECO:0008006" key="3">
    <source>
        <dbReference type="Google" id="ProtNLM"/>
    </source>
</evidence>
<keyword evidence="2" id="KW-1185">Reference proteome</keyword>